<reference evidence="1" key="1">
    <citation type="submission" date="2020-08" db="EMBL/GenBank/DDBJ databases">
        <title>Genome public.</title>
        <authorList>
            <person name="Liu C."/>
            <person name="Sun Q."/>
        </authorList>
    </citation>
    <scope>NUCLEOTIDE SEQUENCE</scope>
    <source>
        <strain evidence="1">BX7</strain>
    </source>
</reference>
<evidence type="ECO:0000313" key="2">
    <source>
        <dbReference type="Proteomes" id="UP000620366"/>
    </source>
</evidence>
<dbReference type="EMBL" id="JACRSP010000001">
    <property type="protein sequence ID" value="MBC8535522.1"/>
    <property type="molecule type" value="Genomic_DNA"/>
</dbReference>
<dbReference type="Proteomes" id="UP000620366">
    <property type="component" value="Unassembled WGS sequence"/>
</dbReference>
<evidence type="ECO:0000313" key="1">
    <source>
        <dbReference type="EMBL" id="MBC8535522.1"/>
    </source>
</evidence>
<proteinExistence type="predicted"/>
<organism evidence="1 2">
    <name type="scientific">Feifania hominis</name>
    <dbReference type="NCBI Taxonomy" id="2763660"/>
    <lineage>
        <taxon>Bacteria</taxon>
        <taxon>Bacillati</taxon>
        <taxon>Bacillota</taxon>
        <taxon>Clostridia</taxon>
        <taxon>Eubacteriales</taxon>
        <taxon>Feifaniaceae</taxon>
        <taxon>Feifania</taxon>
    </lineage>
</organism>
<protein>
    <submittedName>
        <fullName evidence="1">Uncharacterized protein</fullName>
    </submittedName>
</protein>
<sequence>MLTVKKMEDGYPPAYGIYDGGELKAKMEFQFDGDAVRLLGITEHEPVAGLGTCDALTRAVCSFALNAGFRSAYSENEELFDELGVLGFVRRGARTELPDMEALFSHGCHAKEEHHGK</sequence>
<comment type="caution">
    <text evidence="1">The sequence shown here is derived from an EMBL/GenBank/DDBJ whole genome shotgun (WGS) entry which is preliminary data.</text>
</comment>
<dbReference type="AlphaFoldDB" id="A0A926DCV4"/>
<keyword evidence="2" id="KW-1185">Reference proteome</keyword>
<name>A0A926DCV4_9FIRM</name>
<dbReference type="RefSeq" id="WP_249299249.1">
    <property type="nucleotide sequence ID" value="NZ_JACRSP010000001.1"/>
</dbReference>
<accession>A0A926DCV4</accession>
<gene>
    <name evidence="1" type="ORF">H8695_02280</name>
</gene>